<comment type="caution">
    <text evidence="1">The sequence shown here is derived from an EMBL/GenBank/DDBJ whole genome shotgun (WGS) entry which is preliminary data.</text>
</comment>
<name>A0ABN7VG52_GIGMA</name>
<gene>
    <name evidence="1" type="ORF">GMARGA_LOCUS17600</name>
</gene>
<sequence>MLHRVIHGSNENLQELKNYGVNASNLLDKEEKVDEALMGQPYSTNKMEYEIQNGHEGGIAINSVKYQDVVMIH</sequence>
<accession>A0ABN7VG52</accession>
<evidence type="ECO:0000313" key="1">
    <source>
        <dbReference type="EMBL" id="CAG8762142.1"/>
    </source>
</evidence>
<protein>
    <submittedName>
        <fullName evidence="1">11072_t:CDS:1</fullName>
    </submittedName>
</protein>
<dbReference type="Proteomes" id="UP000789901">
    <property type="component" value="Unassembled WGS sequence"/>
</dbReference>
<keyword evidence="2" id="KW-1185">Reference proteome</keyword>
<evidence type="ECO:0000313" key="2">
    <source>
        <dbReference type="Proteomes" id="UP000789901"/>
    </source>
</evidence>
<dbReference type="EMBL" id="CAJVQB010013440">
    <property type="protein sequence ID" value="CAG8762142.1"/>
    <property type="molecule type" value="Genomic_DNA"/>
</dbReference>
<organism evidence="1 2">
    <name type="scientific">Gigaspora margarita</name>
    <dbReference type="NCBI Taxonomy" id="4874"/>
    <lineage>
        <taxon>Eukaryota</taxon>
        <taxon>Fungi</taxon>
        <taxon>Fungi incertae sedis</taxon>
        <taxon>Mucoromycota</taxon>
        <taxon>Glomeromycotina</taxon>
        <taxon>Glomeromycetes</taxon>
        <taxon>Diversisporales</taxon>
        <taxon>Gigasporaceae</taxon>
        <taxon>Gigaspora</taxon>
    </lineage>
</organism>
<reference evidence="1 2" key="1">
    <citation type="submission" date="2021-06" db="EMBL/GenBank/DDBJ databases">
        <authorList>
            <person name="Kallberg Y."/>
            <person name="Tangrot J."/>
            <person name="Rosling A."/>
        </authorList>
    </citation>
    <scope>NUCLEOTIDE SEQUENCE [LARGE SCALE GENOMIC DNA]</scope>
    <source>
        <strain evidence="1 2">120-4 pot B 10/14</strain>
    </source>
</reference>
<proteinExistence type="predicted"/>